<dbReference type="NCBIfam" id="TIGR00481">
    <property type="entry name" value="YbhB/YbcL family Raf kinase inhibitor-like protein"/>
    <property type="match status" value="1"/>
</dbReference>
<dbReference type="Proteomes" id="UP000051861">
    <property type="component" value="Unassembled WGS sequence"/>
</dbReference>
<reference evidence="1 2" key="1">
    <citation type="journal article" date="2015" name="Microbiome">
        <title>Genomic resolution of linkages in carbon, nitrogen, and sulfur cycling among widespread estuary sediment bacteria.</title>
        <authorList>
            <person name="Baker B.J."/>
            <person name="Lazar C.S."/>
            <person name="Teske A.P."/>
            <person name="Dick G.J."/>
        </authorList>
    </citation>
    <scope>NUCLEOTIDE SEQUENCE [LARGE SCALE GENOMIC DNA]</scope>
    <source>
        <strain evidence="1">DG_54_3</strain>
    </source>
</reference>
<protein>
    <submittedName>
        <fullName evidence="1">Phosphatidylethanolamine-binding protein</fullName>
    </submittedName>
</protein>
<dbReference type="Gene3D" id="3.90.280.10">
    <property type="entry name" value="PEBP-like"/>
    <property type="match status" value="1"/>
</dbReference>
<dbReference type="InterPro" id="IPR008914">
    <property type="entry name" value="PEBP"/>
</dbReference>
<sequence>MLPCYKLGKDWRDKMEIKLTSPAFEEGGMIPEKHSCDGMDVSPALAWTSGPEGTKTFALICDDPDAPMGTWVHWVLFNLPANVNELPEAVPPERELESRAKQGMSDFHKIGYGGPCPPGGTHRYFFKIYALDTEVNLEAVATKSDLLEAMEGHILAEGQLMGKYSR</sequence>
<dbReference type="InterPro" id="IPR005247">
    <property type="entry name" value="YbhB_YbcL/LppC-like"/>
</dbReference>
<proteinExistence type="predicted"/>
<dbReference type="InterPro" id="IPR036610">
    <property type="entry name" value="PEBP-like_sf"/>
</dbReference>
<dbReference type="PANTHER" id="PTHR30289">
    <property type="entry name" value="UNCHARACTERIZED PROTEIN YBCL-RELATED"/>
    <property type="match status" value="1"/>
</dbReference>
<dbReference type="AlphaFoldDB" id="A0A0S7Y0Z5"/>
<gene>
    <name evidence="1" type="ORF">AMJ44_06855</name>
</gene>
<accession>A0A0S7Y0Z5</accession>
<dbReference type="Pfam" id="PF01161">
    <property type="entry name" value="PBP"/>
    <property type="match status" value="1"/>
</dbReference>
<evidence type="ECO:0000313" key="1">
    <source>
        <dbReference type="EMBL" id="KPJ68260.1"/>
    </source>
</evidence>
<dbReference type="PANTHER" id="PTHR30289:SF1">
    <property type="entry name" value="PEBP (PHOSPHATIDYLETHANOLAMINE-BINDING PROTEIN) FAMILY PROTEIN"/>
    <property type="match status" value="1"/>
</dbReference>
<organism evidence="1 2">
    <name type="scientific">candidate division WOR-1 bacterium DG_54_3</name>
    <dbReference type="NCBI Taxonomy" id="1703775"/>
    <lineage>
        <taxon>Bacteria</taxon>
        <taxon>Bacillati</taxon>
        <taxon>Saganbacteria</taxon>
    </lineage>
</organism>
<name>A0A0S7Y0Z5_UNCSA</name>
<evidence type="ECO:0000313" key="2">
    <source>
        <dbReference type="Proteomes" id="UP000051861"/>
    </source>
</evidence>
<dbReference type="CDD" id="cd00865">
    <property type="entry name" value="PEBP_bact_arch"/>
    <property type="match status" value="1"/>
</dbReference>
<dbReference type="EMBL" id="LIZX01000057">
    <property type="protein sequence ID" value="KPJ68260.1"/>
    <property type="molecule type" value="Genomic_DNA"/>
</dbReference>
<comment type="caution">
    <text evidence="1">The sequence shown here is derived from an EMBL/GenBank/DDBJ whole genome shotgun (WGS) entry which is preliminary data.</text>
</comment>
<dbReference type="SUPFAM" id="SSF49777">
    <property type="entry name" value="PEBP-like"/>
    <property type="match status" value="1"/>
</dbReference>